<keyword evidence="2" id="KW-0812">Transmembrane</keyword>
<sequence>MLGSNRGNNYSRKVSAIFVIAVILDMICLTLVAAVAYPEIKAKTDNNPECKLPFSKPKIQWKCNCGKFLEDAYVELVPGAAESLKSALQNELPAAAPAHGDRDLESQAESSSSRTRRLGFNLLARWISPYTKGSQSETEGTKVHPPRGGITGNTGTYPAEPLFLLVCIEKPNGSLGLIQIDVAGIHSDQLLFACLRQHYLSIRGRWLPYLKFRRLEYINFVQFELWPSGEVDLQPYYDRRMLPPDARADEYLFDPPTTIPPIAPSRLMHLWKSPEHPDGDGRTCIGRFLKRRRERLYVSAGEKPATGWGIHLVEGLDWVLIWMLIFVVVLIGSLVFSVAFAVLEHDIQSAFAISSYVVSFVTLGIGACSICGQKIVNRHCK</sequence>
<feature type="transmembrane region" description="Helical" evidence="2">
    <location>
        <begin position="16"/>
        <end position="37"/>
    </location>
</feature>
<keyword evidence="4" id="KW-1185">Reference proteome</keyword>
<dbReference type="OrthoDB" id="9988102at2759"/>
<evidence type="ECO:0000256" key="2">
    <source>
        <dbReference type="SAM" id="Phobius"/>
    </source>
</evidence>
<name>A0A2J6Q1M0_9HELO</name>
<keyword evidence="2" id="KW-1133">Transmembrane helix</keyword>
<dbReference type="Proteomes" id="UP000235672">
    <property type="component" value="Unassembled WGS sequence"/>
</dbReference>
<organism evidence="3 4">
    <name type="scientific">Hyaloscypha hepaticicola</name>
    <dbReference type="NCBI Taxonomy" id="2082293"/>
    <lineage>
        <taxon>Eukaryota</taxon>
        <taxon>Fungi</taxon>
        <taxon>Dikarya</taxon>
        <taxon>Ascomycota</taxon>
        <taxon>Pezizomycotina</taxon>
        <taxon>Leotiomycetes</taxon>
        <taxon>Helotiales</taxon>
        <taxon>Hyaloscyphaceae</taxon>
        <taxon>Hyaloscypha</taxon>
    </lineage>
</organism>
<protein>
    <submittedName>
        <fullName evidence="3">Uncharacterized protein</fullName>
    </submittedName>
</protein>
<feature type="transmembrane region" description="Helical" evidence="2">
    <location>
        <begin position="349"/>
        <end position="372"/>
    </location>
</feature>
<reference evidence="3 4" key="1">
    <citation type="submission" date="2016-05" db="EMBL/GenBank/DDBJ databases">
        <title>A degradative enzymes factory behind the ericoid mycorrhizal symbiosis.</title>
        <authorList>
            <consortium name="DOE Joint Genome Institute"/>
            <person name="Martino E."/>
            <person name="Morin E."/>
            <person name="Grelet G."/>
            <person name="Kuo A."/>
            <person name="Kohler A."/>
            <person name="Daghino S."/>
            <person name="Barry K."/>
            <person name="Choi C."/>
            <person name="Cichocki N."/>
            <person name="Clum A."/>
            <person name="Copeland A."/>
            <person name="Hainaut M."/>
            <person name="Haridas S."/>
            <person name="Labutti K."/>
            <person name="Lindquist E."/>
            <person name="Lipzen A."/>
            <person name="Khouja H.-R."/>
            <person name="Murat C."/>
            <person name="Ohm R."/>
            <person name="Olson A."/>
            <person name="Spatafora J."/>
            <person name="Veneault-Fourrey C."/>
            <person name="Henrissat B."/>
            <person name="Grigoriev I."/>
            <person name="Martin F."/>
            <person name="Perotto S."/>
        </authorList>
    </citation>
    <scope>NUCLEOTIDE SEQUENCE [LARGE SCALE GENOMIC DNA]</scope>
    <source>
        <strain evidence="3 4">UAMH 7357</strain>
    </source>
</reference>
<evidence type="ECO:0000256" key="1">
    <source>
        <dbReference type="SAM" id="MobiDB-lite"/>
    </source>
</evidence>
<feature type="transmembrane region" description="Helical" evidence="2">
    <location>
        <begin position="319"/>
        <end position="343"/>
    </location>
</feature>
<dbReference type="EMBL" id="KZ613486">
    <property type="protein sequence ID" value="PMD20177.1"/>
    <property type="molecule type" value="Genomic_DNA"/>
</dbReference>
<keyword evidence="2" id="KW-0472">Membrane</keyword>
<evidence type="ECO:0000313" key="4">
    <source>
        <dbReference type="Proteomes" id="UP000235672"/>
    </source>
</evidence>
<accession>A0A2J6Q1M0</accession>
<dbReference type="AlphaFoldDB" id="A0A2J6Q1M0"/>
<gene>
    <name evidence="3" type="ORF">NA56DRAFT_186782</name>
</gene>
<feature type="region of interest" description="Disordered" evidence="1">
    <location>
        <begin position="95"/>
        <end position="115"/>
    </location>
</feature>
<evidence type="ECO:0000313" key="3">
    <source>
        <dbReference type="EMBL" id="PMD20177.1"/>
    </source>
</evidence>
<feature type="region of interest" description="Disordered" evidence="1">
    <location>
        <begin position="132"/>
        <end position="154"/>
    </location>
</feature>
<proteinExistence type="predicted"/>